<reference evidence="10 11" key="1">
    <citation type="submission" date="2024-04" db="EMBL/GenBank/DDBJ databases">
        <title>Symmetric and asymmetric DNA N6-adenine methylation regulates different biological responses in Mucorales.</title>
        <authorList>
            <consortium name="Lawrence Berkeley National Laboratory"/>
            <person name="Lax C."/>
            <person name="Mondo S.J."/>
            <person name="Osorio-Concepcion M."/>
            <person name="Muszewska A."/>
            <person name="Corrochano-Luque M."/>
            <person name="Gutierrez G."/>
            <person name="Riley R."/>
            <person name="Lipzen A."/>
            <person name="Guo J."/>
            <person name="Hundley H."/>
            <person name="Amirebrahimi M."/>
            <person name="Ng V."/>
            <person name="Lorenzo-Gutierrez D."/>
            <person name="Binder U."/>
            <person name="Yang J."/>
            <person name="Song Y."/>
            <person name="Canovas D."/>
            <person name="Navarro E."/>
            <person name="Freitag M."/>
            <person name="Gabaldon T."/>
            <person name="Grigoriev I.V."/>
            <person name="Corrochano L.M."/>
            <person name="Nicolas F.E."/>
            <person name="Garre V."/>
        </authorList>
    </citation>
    <scope>NUCLEOTIDE SEQUENCE [LARGE SCALE GENOMIC DNA]</scope>
    <source>
        <strain evidence="10 11">L51</strain>
    </source>
</reference>
<evidence type="ECO:0000256" key="4">
    <source>
        <dbReference type="ARBA" id="ARBA00022989"/>
    </source>
</evidence>
<dbReference type="EMBL" id="JBCLYO010000038">
    <property type="protein sequence ID" value="KAL0075042.1"/>
    <property type="molecule type" value="Genomic_DNA"/>
</dbReference>
<sequence>MPYFDADRFIAGLGKEGFSAQQAQAVIDALEDVVTESTINVTGSLVSRAEQEDSAIKYKGEFAKLKSEIQITEKRDVEEAKLANERLKSELDKLRKSLQEDIVRSQAGVRLDLNLEKGRIRDELVGHHEKLSATDEKIEGEVLELRRHMKEIKLQILQYMIGTITGAGTLILGYVHFLH</sequence>
<keyword evidence="6" id="KW-0496">Mitochondrion</keyword>
<evidence type="ECO:0000256" key="2">
    <source>
        <dbReference type="ARBA" id="ARBA00004370"/>
    </source>
</evidence>
<evidence type="ECO:0000256" key="9">
    <source>
        <dbReference type="SAM" id="Phobius"/>
    </source>
</evidence>
<organism evidence="10 11">
    <name type="scientific">Phycomyces blakesleeanus</name>
    <dbReference type="NCBI Taxonomy" id="4837"/>
    <lineage>
        <taxon>Eukaryota</taxon>
        <taxon>Fungi</taxon>
        <taxon>Fungi incertae sedis</taxon>
        <taxon>Mucoromycota</taxon>
        <taxon>Mucoromycotina</taxon>
        <taxon>Mucoromycetes</taxon>
        <taxon>Mucorales</taxon>
        <taxon>Phycomycetaceae</taxon>
        <taxon>Phycomyces</taxon>
    </lineage>
</organism>
<evidence type="ECO:0000313" key="10">
    <source>
        <dbReference type="EMBL" id="KAL0075042.1"/>
    </source>
</evidence>
<dbReference type="Proteomes" id="UP001448207">
    <property type="component" value="Unassembled WGS sequence"/>
</dbReference>
<dbReference type="InterPro" id="IPR024461">
    <property type="entry name" value="CCDC90-like"/>
</dbReference>
<evidence type="ECO:0000256" key="1">
    <source>
        <dbReference type="ARBA" id="ARBA00004173"/>
    </source>
</evidence>
<feature type="coiled-coil region" evidence="8">
    <location>
        <begin position="77"/>
        <end position="104"/>
    </location>
</feature>
<evidence type="ECO:0000313" key="11">
    <source>
        <dbReference type="Proteomes" id="UP001448207"/>
    </source>
</evidence>
<keyword evidence="4 9" id="KW-1133">Transmembrane helix</keyword>
<keyword evidence="7 9" id="KW-0472">Membrane</keyword>
<keyword evidence="11" id="KW-1185">Reference proteome</keyword>
<proteinExistence type="predicted"/>
<accession>A0ABR3AIX7</accession>
<dbReference type="Gene3D" id="1.20.5.340">
    <property type="match status" value="1"/>
</dbReference>
<evidence type="ECO:0000256" key="6">
    <source>
        <dbReference type="ARBA" id="ARBA00023128"/>
    </source>
</evidence>
<keyword evidence="5 8" id="KW-0175">Coiled coil</keyword>
<comment type="subcellular location">
    <subcellularLocation>
        <location evidence="2">Membrane</location>
    </subcellularLocation>
    <subcellularLocation>
        <location evidence="1">Mitochondrion</location>
    </subcellularLocation>
</comment>
<protein>
    <recommendedName>
        <fullName evidence="12">DUF1640 domain-containing protein</fullName>
    </recommendedName>
</protein>
<evidence type="ECO:0000256" key="8">
    <source>
        <dbReference type="SAM" id="Coils"/>
    </source>
</evidence>
<dbReference type="PANTHER" id="PTHR14360">
    <property type="entry name" value="PROTEIN FMP32, MITOCHONDRIAL"/>
    <property type="match status" value="1"/>
</dbReference>
<evidence type="ECO:0000256" key="7">
    <source>
        <dbReference type="ARBA" id="ARBA00023136"/>
    </source>
</evidence>
<name>A0ABR3AIX7_PHYBL</name>
<evidence type="ECO:0000256" key="5">
    <source>
        <dbReference type="ARBA" id="ARBA00023054"/>
    </source>
</evidence>
<keyword evidence="3 9" id="KW-0812">Transmembrane</keyword>
<comment type="caution">
    <text evidence="10">The sequence shown here is derived from an EMBL/GenBank/DDBJ whole genome shotgun (WGS) entry which is preliminary data.</text>
</comment>
<dbReference type="PANTHER" id="PTHR14360:SF1">
    <property type="entry name" value="PROTEIN FMP32, MITOCHONDRIAL"/>
    <property type="match status" value="1"/>
</dbReference>
<feature type="transmembrane region" description="Helical" evidence="9">
    <location>
        <begin position="156"/>
        <end position="177"/>
    </location>
</feature>
<gene>
    <name evidence="10" type="ORF">J3Q64DRAFT_1776435</name>
</gene>
<evidence type="ECO:0000256" key="3">
    <source>
        <dbReference type="ARBA" id="ARBA00022692"/>
    </source>
</evidence>
<evidence type="ECO:0008006" key="12">
    <source>
        <dbReference type="Google" id="ProtNLM"/>
    </source>
</evidence>
<dbReference type="Pfam" id="PF07798">
    <property type="entry name" value="CCDC90-like"/>
    <property type="match status" value="1"/>
</dbReference>